<organism evidence="2 3">
    <name type="scientific">Popillia japonica</name>
    <name type="common">Japanese beetle</name>
    <dbReference type="NCBI Taxonomy" id="7064"/>
    <lineage>
        <taxon>Eukaryota</taxon>
        <taxon>Metazoa</taxon>
        <taxon>Ecdysozoa</taxon>
        <taxon>Arthropoda</taxon>
        <taxon>Hexapoda</taxon>
        <taxon>Insecta</taxon>
        <taxon>Pterygota</taxon>
        <taxon>Neoptera</taxon>
        <taxon>Endopterygota</taxon>
        <taxon>Coleoptera</taxon>
        <taxon>Polyphaga</taxon>
        <taxon>Scarabaeiformia</taxon>
        <taxon>Scarabaeidae</taxon>
        <taxon>Rutelinae</taxon>
        <taxon>Popillia</taxon>
    </lineage>
</organism>
<accession>A0AAW1HF06</accession>
<protein>
    <submittedName>
        <fullName evidence="2">Transposase protein</fullName>
    </submittedName>
</protein>
<dbReference type="EMBL" id="JASPKY010001707">
    <property type="protein sequence ID" value="KAK9674644.1"/>
    <property type="molecule type" value="Genomic_DNA"/>
</dbReference>
<comment type="caution">
    <text evidence="2">The sequence shown here is derived from an EMBL/GenBank/DDBJ whole genome shotgun (WGS) entry which is preliminary data.</text>
</comment>
<reference evidence="2 3" key="1">
    <citation type="journal article" date="2024" name="BMC Genomics">
        <title>De novo assembly and annotation of Popillia japonica's genome with initial clues to its potential as an invasive pest.</title>
        <authorList>
            <person name="Cucini C."/>
            <person name="Boschi S."/>
            <person name="Funari R."/>
            <person name="Cardaioli E."/>
            <person name="Iannotti N."/>
            <person name="Marturano G."/>
            <person name="Paoli F."/>
            <person name="Bruttini M."/>
            <person name="Carapelli A."/>
            <person name="Frati F."/>
            <person name="Nardi F."/>
        </authorList>
    </citation>
    <scope>NUCLEOTIDE SEQUENCE [LARGE SCALE GENOMIC DNA]</scope>
    <source>
        <strain evidence="2">DMR45628</strain>
    </source>
</reference>
<dbReference type="Proteomes" id="UP001458880">
    <property type="component" value="Unassembled WGS sequence"/>
</dbReference>
<keyword evidence="3" id="KW-1185">Reference proteome</keyword>
<evidence type="ECO:0000313" key="2">
    <source>
        <dbReference type="EMBL" id="KAK9674644.1"/>
    </source>
</evidence>
<evidence type="ECO:0000313" key="3">
    <source>
        <dbReference type="Proteomes" id="UP001458880"/>
    </source>
</evidence>
<sequence>MSSLIKTQLKKNAIPTIHIERLKYDRDIVSPGLHSTSYVEPSRSTQASIQMPSELPIMSLSTEICPSSPQPNTSVNFDSPGKASLKRKIRELEIKDRIKNRKIRVLQKRVWYQKKRLFHLKKVVKELMVKHLINEDQVAVILQNFGKNNEMINRMFRKSKDIKLSKKYGEELKKFALTLHFFSPKAYEYVRKSFQNCLPHTKALAKWYSAIDAGRGFTTEVLQLLSIKAVTEKKNYMFSSN</sequence>
<dbReference type="InterPro" id="IPR021896">
    <property type="entry name" value="THAP9-like_HTH"/>
</dbReference>
<evidence type="ECO:0000259" key="1">
    <source>
        <dbReference type="Pfam" id="PF12017"/>
    </source>
</evidence>
<dbReference type="Pfam" id="PF12017">
    <property type="entry name" value="Tnp_P_element"/>
    <property type="match status" value="1"/>
</dbReference>
<feature type="domain" description="THAP9-like helix-turn-helix" evidence="1">
    <location>
        <begin position="126"/>
        <end position="207"/>
    </location>
</feature>
<dbReference type="AlphaFoldDB" id="A0AAW1HF06"/>
<proteinExistence type="predicted"/>
<name>A0AAW1HF06_POPJA</name>
<gene>
    <name evidence="2" type="ORF">QE152_g40958</name>
</gene>